<feature type="transmembrane region" description="Helical" evidence="6">
    <location>
        <begin position="555"/>
        <end position="573"/>
    </location>
</feature>
<dbReference type="AlphaFoldDB" id="A0A941E3I3"/>
<comment type="caution">
    <text evidence="8">The sequence shown here is derived from an EMBL/GenBank/DDBJ whole genome shotgun (WGS) entry which is preliminary data.</text>
</comment>
<dbReference type="GO" id="GO:0030420">
    <property type="term" value="P:establishment of competence for transformation"/>
    <property type="evidence" value="ECO:0007669"/>
    <property type="project" value="InterPro"/>
</dbReference>
<feature type="domain" description="Metallo-beta-lactamase" evidence="7">
    <location>
        <begin position="612"/>
        <end position="782"/>
    </location>
</feature>
<keyword evidence="3 6" id="KW-0812">Transmembrane</keyword>
<evidence type="ECO:0000256" key="6">
    <source>
        <dbReference type="SAM" id="Phobius"/>
    </source>
</evidence>
<dbReference type="Pfam" id="PF03772">
    <property type="entry name" value="Competence"/>
    <property type="match status" value="1"/>
</dbReference>
<dbReference type="NCBIfam" id="TIGR00361">
    <property type="entry name" value="ComEC_Rec2"/>
    <property type="match status" value="1"/>
</dbReference>
<dbReference type="GO" id="GO:0005886">
    <property type="term" value="C:plasma membrane"/>
    <property type="evidence" value="ECO:0007669"/>
    <property type="project" value="UniProtKB-SubCell"/>
</dbReference>
<dbReference type="PANTHER" id="PTHR30619">
    <property type="entry name" value="DNA INTERNALIZATION/COMPETENCE PROTEIN COMEC/REC2"/>
    <property type="match status" value="1"/>
</dbReference>
<feature type="transmembrane region" description="Helical" evidence="6">
    <location>
        <begin position="376"/>
        <end position="406"/>
    </location>
</feature>
<dbReference type="NCBIfam" id="TIGR00360">
    <property type="entry name" value="ComEC_N-term"/>
    <property type="match status" value="1"/>
</dbReference>
<keyword evidence="2" id="KW-1003">Cell membrane</keyword>
<feature type="transmembrane region" description="Helical" evidence="6">
    <location>
        <begin position="524"/>
        <end position="543"/>
    </location>
</feature>
<evidence type="ECO:0000256" key="2">
    <source>
        <dbReference type="ARBA" id="ARBA00022475"/>
    </source>
</evidence>
<proteinExistence type="predicted"/>
<dbReference type="InterPro" id="IPR052159">
    <property type="entry name" value="Competence_DNA_uptake"/>
</dbReference>
<feature type="transmembrane region" description="Helical" evidence="6">
    <location>
        <begin position="319"/>
        <end position="341"/>
    </location>
</feature>
<evidence type="ECO:0000256" key="5">
    <source>
        <dbReference type="ARBA" id="ARBA00023136"/>
    </source>
</evidence>
<dbReference type="InterPro" id="IPR036866">
    <property type="entry name" value="RibonucZ/Hydroxyglut_hydro"/>
</dbReference>
<feature type="transmembrane region" description="Helical" evidence="6">
    <location>
        <begin position="284"/>
        <end position="307"/>
    </location>
</feature>
<keyword evidence="9" id="KW-1185">Reference proteome</keyword>
<evidence type="ECO:0000256" key="3">
    <source>
        <dbReference type="ARBA" id="ARBA00022692"/>
    </source>
</evidence>
<protein>
    <submittedName>
        <fullName evidence="8">DNA internalization-related competence protein ComEC/Rec2</fullName>
    </submittedName>
</protein>
<reference evidence="8" key="1">
    <citation type="submission" date="2021-04" db="EMBL/GenBank/DDBJ databases">
        <title>novel species isolated from subtropical streams in China.</title>
        <authorList>
            <person name="Lu H."/>
        </authorList>
    </citation>
    <scope>NUCLEOTIDE SEQUENCE</scope>
    <source>
        <strain evidence="8">FT137W</strain>
    </source>
</reference>
<dbReference type="InterPro" id="IPR025405">
    <property type="entry name" value="DUF4131"/>
</dbReference>
<feature type="transmembrane region" description="Helical" evidence="6">
    <location>
        <begin position="471"/>
        <end position="491"/>
    </location>
</feature>
<evidence type="ECO:0000313" key="9">
    <source>
        <dbReference type="Proteomes" id="UP000678545"/>
    </source>
</evidence>
<evidence type="ECO:0000256" key="4">
    <source>
        <dbReference type="ARBA" id="ARBA00022989"/>
    </source>
</evidence>
<dbReference type="EMBL" id="JAGSPJ010000001">
    <property type="protein sequence ID" value="MBR7799048.1"/>
    <property type="molecule type" value="Genomic_DNA"/>
</dbReference>
<keyword evidence="4 6" id="KW-1133">Transmembrane helix</keyword>
<dbReference type="InterPro" id="IPR004797">
    <property type="entry name" value="Competence_ComEC/Rec2"/>
</dbReference>
<organism evidence="8 9">
    <name type="scientific">Undibacterium fentianense</name>
    <dbReference type="NCBI Taxonomy" id="2828728"/>
    <lineage>
        <taxon>Bacteria</taxon>
        <taxon>Pseudomonadati</taxon>
        <taxon>Pseudomonadota</taxon>
        <taxon>Betaproteobacteria</taxon>
        <taxon>Burkholderiales</taxon>
        <taxon>Oxalobacteraceae</taxon>
        <taxon>Undibacterium</taxon>
    </lineage>
</organism>
<dbReference type="InterPro" id="IPR035681">
    <property type="entry name" value="ComA-like_MBL"/>
</dbReference>
<name>A0A941E3I3_9BURK</name>
<accession>A0A941E3I3</accession>
<dbReference type="CDD" id="cd07731">
    <property type="entry name" value="ComA-like_MBL-fold"/>
    <property type="match status" value="1"/>
</dbReference>
<dbReference type="SUPFAM" id="SSF56281">
    <property type="entry name" value="Metallo-hydrolase/oxidoreductase"/>
    <property type="match status" value="1"/>
</dbReference>
<dbReference type="InterPro" id="IPR004477">
    <property type="entry name" value="ComEC_N"/>
</dbReference>
<dbReference type="RefSeq" id="WP_212674157.1">
    <property type="nucleotide sequence ID" value="NZ_JAGSPJ010000001.1"/>
</dbReference>
<feature type="transmembrane region" description="Helical" evidence="6">
    <location>
        <begin position="498"/>
        <end position="518"/>
    </location>
</feature>
<evidence type="ECO:0000259" key="7">
    <source>
        <dbReference type="SMART" id="SM00849"/>
    </source>
</evidence>
<dbReference type="Gene3D" id="3.60.15.10">
    <property type="entry name" value="Ribonuclease Z/Hydroxyacylglutathione hydrolase-like"/>
    <property type="match status" value="1"/>
</dbReference>
<comment type="subcellular location">
    <subcellularLocation>
        <location evidence="1">Cell membrane</location>
        <topology evidence="1">Multi-pass membrane protein</topology>
    </subcellularLocation>
</comment>
<dbReference type="Pfam" id="PF00753">
    <property type="entry name" value="Lactamase_B"/>
    <property type="match status" value="1"/>
</dbReference>
<keyword evidence="5 6" id="KW-0472">Membrane</keyword>
<evidence type="ECO:0000256" key="1">
    <source>
        <dbReference type="ARBA" id="ARBA00004651"/>
    </source>
</evidence>
<dbReference type="InterPro" id="IPR001279">
    <property type="entry name" value="Metallo-B-lactamas"/>
</dbReference>
<dbReference type="PANTHER" id="PTHR30619:SF1">
    <property type="entry name" value="RECOMBINATION PROTEIN 2"/>
    <property type="match status" value="1"/>
</dbReference>
<feature type="transmembrane region" description="Helical" evidence="6">
    <location>
        <begin position="29"/>
        <end position="49"/>
    </location>
</feature>
<dbReference type="Pfam" id="PF13567">
    <property type="entry name" value="DUF4131"/>
    <property type="match status" value="1"/>
</dbReference>
<dbReference type="SMART" id="SM00849">
    <property type="entry name" value="Lactamase_B"/>
    <property type="match status" value="1"/>
</dbReference>
<sequence>MRSATIGFVIGVVLLQQQAALWSYNLLILITLAMFPLMALIPVLTRYALLIQKSQARHVVDLVYLLRHVYLLGIGIVFGFCWAGIVAYQVLRQELPKNLENQDALIVGVIDSLPDFHSNGQSFLLRVEKLISPNWADQASYSDKQFPERIALAWYSEAQSPRQTVALKPGQRWQLAVRLKRVHGNANPYGFDYEALMFEQGVRATGVVRANSAETAQSTRKLDEFVPSLHRWIQLGRFYLREKIQGALPNARYAGVVTALVIGDQRNISANDWTLFNRTGIGHLISISGLHITMIAGLFAGLAHFFWRHSFFTQWQLPLLLPAPKVAVLVAWITALIYVALAGFGIPAQRTLWMITILAFAVWTGRDSNPTQVLSLALLAVLLVDPWAICWPGFWLSFCAVALLMYVNVGRFEIAHAEPTETAQLLPYASPEALASSSHQMAQIERGKLGQWREIWTRCLGQLRLAARAQYAITVGLVPLSLLLFAQISLVAPIANALAIPFISFIVTPLALAGSVLFSPLSEWVLGFALVGVESLVQILSILGSSRLAVWQIPVPSWWMFLLAVVGTLWILAPRGIPFRAVGWIFYAPLLLNPVSKPQQGEMSVTAFDVGQGSAVLIETAEHRVLYDTGPGLQIDSNSGTRILLPYFQARGIGSLDKLIISHADNDHSGGALSILNGIEVNTLSSSLPSDHPIVEAAKHAESCVAGQSWDWDGVHFEILHPVPVIYTSPKWKTNALSCTLKVSTKSKSLLLAGDIEAIQEDELVNSIPDKLRSTVLLAPHHGSGTSSSSGFLQSVRPEWAIFQVGYLNRYHHPKHDILQRYHDFGIKPLRTDISGAITLQFGDTLSVSQYREKRARYWYP</sequence>
<dbReference type="Proteomes" id="UP000678545">
    <property type="component" value="Unassembled WGS sequence"/>
</dbReference>
<feature type="transmembrane region" description="Helical" evidence="6">
    <location>
        <begin position="69"/>
        <end position="91"/>
    </location>
</feature>
<evidence type="ECO:0000313" key="8">
    <source>
        <dbReference type="EMBL" id="MBR7799048.1"/>
    </source>
</evidence>
<gene>
    <name evidence="8" type="ORF">KDM90_03470</name>
</gene>